<accession>A0A940XKQ0</accession>
<comment type="caution">
    <text evidence="1">The sequence shown here is derived from an EMBL/GenBank/DDBJ whole genome shotgun (WGS) entry which is preliminary data.</text>
</comment>
<dbReference type="Proteomes" id="UP000677875">
    <property type="component" value="Unassembled WGS sequence"/>
</dbReference>
<dbReference type="RefSeq" id="WP_210869434.1">
    <property type="nucleotide sequence ID" value="NZ_JAGPNL010000001.1"/>
</dbReference>
<sequence length="81" mass="8751">MDDRSGHLAFTLDLTLEEARRRAEVIAALGPDWDPVAALRAEEAARDLLYSGLDADQERTYAMLVEAGVLPGRDTGDAAAH</sequence>
<dbReference type="InterPro" id="IPR045649">
    <property type="entry name" value="DUF6400"/>
</dbReference>
<dbReference type="Pfam" id="PF19938">
    <property type="entry name" value="DUF6400"/>
    <property type="match status" value="1"/>
</dbReference>
<dbReference type="EMBL" id="JAGPNL010000001">
    <property type="protein sequence ID" value="MBQ0826430.1"/>
    <property type="molecule type" value="Genomic_DNA"/>
</dbReference>
<keyword evidence="2" id="KW-1185">Reference proteome</keyword>
<evidence type="ECO:0000313" key="1">
    <source>
        <dbReference type="EMBL" id="MBQ0826430.1"/>
    </source>
</evidence>
<proteinExistence type="predicted"/>
<name>A0A940XKQ0_9ACTN</name>
<protein>
    <submittedName>
        <fullName evidence="1">Uncharacterized protein</fullName>
    </submittedName>
</protein>
<organism evidence="1 2">
    <name type="scientific">Streptomyces tagetis</name>
    <dbReference type="NCBI Taxonomy" id="2820809"/>
    <lineage>
        <taxon>Bacteria</taxon>
        <taxon>Bacillati</taxon>
        <taxon>Actinomycetota</taxon>
        <taxon>Actinomycetes</taxon>
        <taxon>Kitasatosporales</taxon>
        <taxon>Streptomycetaceae</taxon>
        <taxon>Streptomyces</taxon>
    </lineage>
</organism>
<dbReference type="AlphaFoldDB" id="A0A940XKQ0"/>
<gene>
    <name evidence="1" type="ORF">J5Y05_07915</name>
</gene>
<evidence type="ECO:0000313" key="2">
    <source>
        <dbReference type="Proteomes" id="UP000677875"/>
    </source>
</evidence>
<reference evidence="1" key="1">
    <citation type="submission" date="2021-04" db="EMBL/GenBank/DDBJ databases">
        <title>Genome seq and assembly of Streptomyces sp. RG38.</title>
        <authorList>
            <person name="Chhetri G."/>
        </authorList>
    </citation>
    <scope>NUCLEOTIDE SEQUENCE</scope>
    <source>
        <strain evidence="1">RG38</strain>
    </source>
</reference>